<feature type="non-terminal residue" evidence="2">
    <location>
        <position position="1"/>
    </location>
</feature>
<organism evidence="2 3">
    <name type="scientific">Prorocentrum cordatum</name>
    <dbReference type="NCBI Taxonomy" id="2364126"/>
    <lineage>
        <taxon>Eukaryota</taxon>
        <taxon>Sar</taxon>
        <taxon>Alveolata</taxon>
        <taxon>Dinophyceae</taxon>
        <taxon>Prorocentrales</taxon>
        <taxon>Prorocentraceae</taxon>
        <taxon>Prorocentrum</taxon>
    </lineage>
</organism>
<gene>
    <name evidence="2" type="ORF">PCOR1329_LOCUS56043</name>
</gene>
<comment type="caution">
    <text evidence="2">The sequence shown here is derived from an EMBL/GenBank/DDBJ whole genome shotgun (WGS) entry which is preliminary data.</text>
</comment>
<dbReference type="EMBL" id="CAUYUJ010016885">
    <property type="protein sequence ID" value="CAK0869795.1"/>
    <property type="molecule type" value="Genomic_DNA"/>
</dbReference>
<evidence type="ECO:0000256" key="1">
    <source>
        <dbReference type="SAM" id="MobiDB-lite"/>
    </source>
</evidence>
<feature type="compositionally biased region" description="Acidic residues" evidence="1">
    <location>
        <begin position="217"/>
        <end position="226"/>
    </location>
</feature>
<proteinExistence type="predicted"/>
<feature type="region of interest" description="Disordered" evidence="1">
    <location>
        <begin position="214"/>
        <end position="270"/>
    </location>
</feature>
<name>A0ABN9VA39_9DINO</name>
<evidence type="ECO:0000313" key="3">
    <source>
        <dbReference type="Proteomes" id="UP001189429"/>
    </source>
</evidence>
<evidence type="ECO:0000313" key="2">
    <source>
        <dbReference type="EMBL" id="CAK0869795.1"/>
    </source>
</evidence>
<dbReference type="Proteomes" id="UP001189429">
    <property type="component" value="Unassembled WGS sequence"/>
</dbReference>
<reference evidence="2" key="1">
    <citation type="submission" date="2023-10" db="EMBL/GenBank/DDBJ databases">
        <authorList>
            <person name="Chen Y."/>
            <person name="Shah S."/>
            <person name="Dougan E. K."/>
            <person name="Thang M."/>
            <person name="Chan C."/>
        </authorList>
    </citation>
    <scope>NUCLEOTIDE SEQUENCE [LARGE SCALE GENOMIC DNA]</scope>
</reference>
<feature type="compositionally biased region" description="Low complexity" evidence="1">
    <location>
        <begin position="245"/>
        <end position="265"/>
    </location>
</feature>
<protein>
    <submittedName>
        <fullName evidence="2">Uncharacterized protein</fullName>
    </submittedName>
</protein>
<accession>A0ABN9VA39</accession>
<keyword evidence="3" id="KW-1185">Reference proteome</keyword>
<sequence length="1124" mass="123086">AASTPKGGLNQCAKHKGYYDSYMNGITWEQFSAMYQVEKTGITLDKAFEQHSNDKGPNFVPESVQIGQSFKQRMVVKYTAPTMSDLKYTVKQVFDWDITRKLLAGVPMVKARDPRTDQLEEFYLFPYDPVSDWPTWVCEFVLEQGQRKQAMSPEQYAYLNQGEEVFDCVKSTVDSKYGPRDSKYKLTVTWEDFQDRLATKENKRIAKLQSGKAVNVNDDDDDDDIGGPEVGGDGSAKQQARGRRVSCGSGASSRARSAPGATGSAQDMVVDPAQPSLVTVPMGRITKSLEVLSDAEGPRRSPQASPRGPPSAAKSDSAPVIGGEKVYAVHESDDDTASQASLITIAKTVRMQLKGDDATICKDDPADVIVADHRKRCDLWKAMELGNQGNARHQATLAARRLREKKLNTKADTIDAWTQKHAKVEELSHVKIFKADPETVNNALKCALLEFDRLPLHVEVDLVTIKARDARMRCDLDAASLNACFDILWPIAVVHGDGGNGEPQPEFDWYDPMGSLMRCSFKDKAKLFRSEWTQAVVVDGMYTQDDGASADLIQRHAEHVLNKLKQNCSEFGELTDDAADLIGETLLMMRVICGLCDMRNLVHDEYFMAVDSFSQVNLAGKELSPMPHKFYCALTESKFFGKLFFKFSDLRPMLLDFRANSAMVEDFMEGVTEDSDSKDGSRTFDMRDPDALTKCLTVYNTAGAAGLTDVVSGFGNEVSKCIVNYGEMLLEAVSAAPDAGLHCDIVSGFSKVLSEASVTFPHNGDIADQLNKIGLILQRGAAKTNTDKVFGSLRDCAEDPCDEKLDLAVQTLNANKHLEISVAQGTDVKNYVVSLVKSMIVNPSLDITHSKVNDVCCNFLKLVPGGADDLHALATSIVSFVACTKRLTESIAAIGERGADSEASDNIDDIVDLKHALDVMDSTKPPPKSCELQGGHFSDVIDSLHDKAGAESSNGKELLTAFATKEVDHSKNSMATLTSIINQVAGGMGDSKHWLDGFVEPRKVNLKTFLAHAGKTIRKSEVAASLDAQVDKLLEEFASTLNFKIDTAAIREAEIAMKAAAQTFAAGKIIYYFENCKTTADKRNKVADAVKRYLDGATTDCPRAIADFGKSICEIIKQSKEFTA</sequence>
<feature type="region of interest" description="Disordered" evidence="1">
    <location>
        <begin position="290"/>
        <end position="319"/>
    </location>
</feature>